<gene>
    <name evidence="2" type="ORF">SI65_04750</name>
</gene>
<accession>A0A1E3BFN1</accession>
<protein>
    <recommendedName>
        <fullName evidence="4">Autophagy-related protein 2</fullName>
    </recommendedName>
</protein>
<dbReference type="AlphaFoldDB" id="A0A1E3BFN1"/>
<evidence type="ECO:0000256" key="1">
    <source>
        <dbReference type="SAM" id="MobiDB-lite"/>
    </source>
</evidence>
<dbReference type="EMBL" id="JXNT01000004">
    <property type="protein sequence ID" value="ODM19764.1"/>
    <property type="molecule type" value="Genomic_DNA"/>
</dbReference>
<sequence>MSKVAAATLVSQSLLDPKRLEIHALRPIIIENCRWDPFTGGASAVMGTTTDLTASILGIFYKPFEEYQDYRVSRRDRPSGIASSQAAKGPARRSSSEKRSLQTTDWKEASHGPSRANSMISTANASSTSERFSGRHRAGLAVRMAGASMKSLSNFVPTALKGMTVDIPLAMTEGMHNIPWFYGEEPRDYGPVTDIKSGFALDDKTFASGMAEAVSDLVVKPYQGVQEYGAKGAVKGIGKGLAKMTSKAGCAMFGVLVYHVSRDGKG</sequence>
<reference evidence="2 3" key="1">
    <citation type="journal article" date="2016" name="BMC Genomics">
        <title>Comparative genomic and transcriptomic analyses of the Fuzhuan brick tea-fermentation fungus Aspergillus cristatus.</title>
        <authorList>
            <person name="Ge Y."/>
            <person name="Wang Y."/>
            <person name="Liu Y."/>
            <person name="Tan Y."/>
            <person name="Ren X."/>
            <person name="Zhang X."/>
            <person name="Hyde K.D."/>
            <person name="Liu Y."/>
            <person name="Liu Z."/>
        </authorList>
    </citation>
    <scope>NUCLEOTIDE SEQUENCE [LARGE SCALE GENOMIC DNA]</scope>
    <source>
        <strain evidence="2 3">GZAAS20.1005</strain>
    </source>
</reference>
<feature type="compositionally biased region" description="Polar residues" evidence="1">
    <location>
        <begin position="115"/>
        <end position="131"/>
    </location>
</feature>
<proteinExistence type="predicted"/>
<evidence type="ECO:0000313" key="2">
    <source>
        <dbReference type="EMBL" id="ODM19764.1"/>
    </source>
</evidence>
<evidence type="ECO:0000313" key="3">
    <source>
        <dbReference type="Proteomes" id="UP000094569"/>
    </source>
</evidence>
<keyword evidence="3" id="KW-1185">Reference proteome</keyword>
<dbReference type="VEuPathDB" id="FungiDB:SI65_04750"/>
<feature type="compositionally biased region" description="Basic and acidic residues" evidence="1">
    <location>
        <begin position="94"/>
        <end position="110"/>
    </location>
</feature>
<dbReference type="Proteomes" id="UP000094569">
    <property type="component" value="Unassembled WGS sequence"/>
</dbReference>
<comment type="caution">
    <text evidence="2">The sequence shown here is derived from an EMBL/GenBank/DDBJ whole genome shotgun (WGS) entry which is preliminary data.</text>
</comment>
<dbReference type="OrthoDB" id="4526454at2759"/>
<dbReference type="STRING" id="573508.A0A1E3BFN1"/>
<organism evidence="2 3">
    <name type="scientific">Aspergillus cristatus</name>
    <name type="common">Chinese Fuzhuan brick tea-fermentation fungus</name>
    <name type="synonym">Eurotium cristatum</name>
    <dbReference type="NCBI Taxonomy" id="573508"/>
    <lineage>
        <taxon>Eukaryota</taxon>
        <taxon>Fungi</taxon>
        <taxon>Dikarya</taxon>
        <taxon>Ascomycota</taxon>
        <taxon>Pezizomycotina</taxon>
        <taxon>Eurotiomycetes</taxon>
        <taxon>Eurotiomycetidae</taxon>
        <taxon>Eurotiales</taxon>
        <taxon>Aspergillaceae</taxon>
        <taxon>Aspergillus</taxon>
        <taxon>Aspergillus subgen. Aspergillus</taxon>
    </lineage>
</organism>
<name>A0A1E3BFN1_ASPCR</name>
<evidence type="ECO:0008006" key="4">
    <source>
        <dbReference type="Google" id="ProtNLM"/>
    </source>
</evidence>
<feature type="region of interest" description="Disordered" evidence="1">
    <location>
        <begin position="72"/>
        <end position="132"/>
    </location>
</feature>